<dbReference type="KEGG" id="tpie:A7C91_00125"/>
<dbReference type="CDD" id="cd23160">
    <property type="entry name" value="Prefoldin_alpha_GimC"/>
    <property type="match status" value="1"/>
</dbReference>
<dbReference type="PANTHER" id="PTHR12674">
    <property type="entry name" value="PREFOLDIN SUBUNIT 5"/>
    <property type="match status" value="1"/>
</dbReference>
<dbReference type="NCBIfam" id="TIGR00293">
    <property type="entry name" value="prefoldin subunit alpha"/>
    <property type="match status" value="1"/>
</dbReference>
<name>A0A172WEJ6_9EURY</name>
<evidence type="ECO:0000256" key="8">
    <source>
        <dbReference type="SAM" id="Coils"/>
    </source>
</evidence>
<dbReference type="SUPFAM" id="SSF46579">
    <property type="entry name" value="Prefoldin"/>
    <property type="match status" value="1"/>
</dbReference>
<dbReference type="InterPro" id="IPR009053">
    <property type="entry name" value="Prefoldin"/>
</dbReference>
<evidence type="ECO:0000256" key="2">
    <source>
        <dbReference type="ARBA" id="ARBA00011716"/>
    </source>
</evidence>
<organism evidence="9 10">
    <name type="scientific">Thermococcus piezophilus</name>
    <dbReference type="NCBI Taxonomy" id="1712654"/>
    <lineage>
        <taxon>Archaea</taxon>
        <taxon>Methanobacteriati</taxon>
        <taxon>Methanobacteriota</taxon>
        <taxon>Thermococci</taxon>
        <taxon>Thermococcales</taxon>
        <taxon>Thermococcaceae</taxon>
        <taxon>Thermococcus</taxon>
    </lineage>
</organism>
<dbReference type="GO" id="GO:0005737">
    <property type="term" value="C:cytoplasm"/>
    <property type="evidence" value="ECO:0007669"/>
    <property type="project" value="UniProtKB-SubCell"/>
</dbReference>
<dbReference type="OrthoDB" id="10045at2157"/>
<dbReference type="HAMAP" id="MF_00308">
    <property type="entry name" value="PfdA"/>
    <property type="match status" value="1"/>
</dbReference>
<evidence type="ECO:0000313" key="9">
    <source>
        <dbReference type="EMBL" id="ANF21789.1"/>
    </source>
</evidence>
<accession>A0A172WEJ6</accession>
<comment type="similarity">
    <text evidence="1">Belongs to the prefoldin subunit alpha family.</text>
</comment>
<feature type="coiled-coil region" evidence="8">
    <location>
        <begin position="104"/>
        <end position="138"/>
    </location>
</feature>
<dbReference type="STRING" id="1712654.A7C91_00125"/>
<comment type="subcellular location">
    <subcellularLocation>
        <location evidence="7">Cytoplasm</location>
    </subcellularLocation>
</comment>
<dbReference type="Gene3D" id="1.10.287.370">
    <property type="match status" value="1"/>
</dbReference>
<comment type="function">
    <text evidence="4 7">Molecular chaperone capable of stabilizing a range of proteins. Seems to fulfill an ATP-independent, HSP70-like function in archaeal de novo protein folding.</text>
</comment>
<sequence length="147" mass="16629">MAERNEQLERLAYEYQLLQAQAQLLAQNLELLTLGMNEFQVVKETLEELKNVEDEKPEILVPIGAGSFLRGMIMDKNNAIVSVGSGYAIEKSLDDAIAYLEARIKEYDRAIRKTQEGLQRLEGQLQELAQKAQKLQQEGAMGFSLKK</sequence>
<dbReference type="InterPro" id="IPR004127">
    <property type="entry name" value="Prefoldin_subunit_alpha"/>
</dbReference>
<keyword evidence="8" id="KW-0175">Coiled coil</keyword>
<dbReference type="RefSeq" id="WP_068663838.1">
    <property type="nucleotide sequence ID" value="NZ_CP015520.1"/>
</dbReference>
<dbReference type="EMBL" id="CP015520">
    <property type="protein sequence ID" value="ANF21789.1"/>
    <property type="molecule type" value="Genomic_DNA"/>
</dbReference>
<dbReference type="InterPro" id="IPR011599">
    <property type="entry name" value="PFD_alpha_archaea"/>
</dbReference>
<comment type="similarity">
    <text evidence="7">Belongs to the prefoldin alpha subunit family.</text>
</comment>
<evidence type="ECO:0000256" key="3">
    <source>
        <dbReference type="ARBA" id="ARBA00023186"/>
    </source>
</evidence>
<evidence type="ECO:0000256" key="1">
    <source>
        <dbReference type="ARBA" id="ARBA00010048"/>
    </source>
</evidence>
<evidence type="ECO:0000256" key="4">
    <source>
        <dbReference type="ARBA" id="ARBA00025077"/>
    </source>
</evidence>
<feature type="coiled-coil region" evidence="8">
    <location>
        <begin position="1"/>
        <end position="28"/>
    </location>
</feature>
<gene>
    <name evidence="7" type="primary">pfdA</name>
    <name evidence="9" type="ORF">A7C91_00125</name>
</gene>
<dbReference type="Pfam" id="PF02996">
    <property type="entry name" value="Prefoldin"/>
    <property type="match status" value="1"/>
</dbReference>
<dbReference type="GO" id="GO:0016272">
    <property type="term" value="C:prefoldin complex"/>
    <property type="evidence" value="ECO:0007669"/>
    <property type="project" value="UniProtKB-UniRule"/>
</dbReference>
<keyword evidence="3 7" id="KW-0143">Chaperone</keyword>
<dbReference type="Proteomes" id="UP000076969">
    <property type="component" value="Chromosome"/>
</dbReference>
<keyword evidence="7" id="KW-0963">Cytoplasm</keyword>
<keyword evidence="10" id="KW-1185">Reference proteome</keyword>
<dbReference type="AlphaFoldDB" id="A0A172WEJ6"/>
<comment type="subunit">
    <text evidence="2 7">Heterohexamer of two alpha and four beta subunits.</text>
</comment>
<evidence type="ECO:0000256" key="6">
    <source>
        <dbReference type="ARBA" id="ARBA00044231"/>
    </source>
</evidence>
<protein>
    <recommendedName>
        <fullName evidence="5 7">Prefoldin subunit alpha</fullName>
    </recommendedName>
    <alternativeName>
        <fullName evidence="6 7">GimC subunit alpha</fullName>
    </alternativeName>
</protein>
<proteinExistence type="inferred from homology"/>
<dbReference type="GO" id="GO:0006457">
    <property type="term" value="P:protein folding"/>
    <property type="evidence" value="ECO:0007669"/>
    <property type="project" value="UniProtKB-UniRule"/>
</dbReference>
<evidence type="ECO:0000256" key="5">
    <source>
        <dbReference type="ARBA" id="ARBA00044156"/>
    </source>
</evidence>
<dbReference type="GeneID" id="28494553"/>
<evidence type="ECO:0000256" key="7">
    <source>
        <dbReference type="HAMAP-Rule" id="MF_00308"/>
    </source>
</evidence>
<evidence type="ECO:0000313" key="10">
    <source>
        <dbReference type="Proteomes" id="UP000076969"/>
    </source>
</evidence>
<dbReference type="PANTHER" id="PTHR12674:SF2">
    <property type="entry name" value="PREFOLDIN SUBUNIT 5"/>
    <property type="match status" value="1"/>
</dbReference>
<reference evidence="10" key="1">
    <citation type="journal article" date="2016" name="Syst. Appl. Microbiol.">
        <title>Thermococcus piezophilus sp. nov., a novel hyperthermophilic and piezophilic archaeon with a broad pressure range for growth, isolated from a deepest hydrothermal vent at the Mid-Cayman Rise.</title>
        <authorList>
            <person name="Dalmasso C."/>
            <person name="Oger P."/>
            <person name="Selva G."/>
            <person name="Courtine D."/>
            <person name="L'Haridon S."/>
            <person name="Garlaschelli A."/>
            <person name="Roussel E."/>
            <person name="Miyazaki J."/>
            <person name="Reveillaud J."/>
            <person name="Jebbar M."/>
            <person name="Takai K."/>
            <person name="Maignien L."/>
            <person name="Alain K."/>
        </authorList>
    </citation>
    <scope>NUCLEOTIDE SEQUENCE [LARGE SCALE GENOMIC DNA]</scope>
    <source>
        <strain evidence="10">CDGS</strain>
    </source>
</reference>
<dbReference type="GO" id="GO:0051082">
    <property type="term" value="F:unfolded protein binding"/>
    <property type="evidence" value="ECO:0007669"/>
    <property type="project" value="UniProtKB-UniRule"/>
</dbReference>